<feature type="transmembrane region" description="Helical" evidence="1">
    <location>
        <begin position="59"/>
        <end position="78"/>
    </location>
</feature>
<protein>
    <submittedName>
        <fullName evidence="2">Uncharacterized protein</fullName>
    </submittedName>
</protein>
<keyword evidence="1" id="KW-0472">Membrane</keyword>
<organism evidence="2 3">
    <name type="scientific">Pseudoxanthomonas mexicana</name>
    <dbReference type="NCBI Taxonomy" id="128785"/>
    <lineage>
        <taxon>Bacteria</taxon>
        <taxon>Pseudomonadati</taxon>
        <taxon>Pseudomonadota</taxon>
        <taxon>Gammaproteobacteria</taxon>
        <taxon>Lysobacterales</taxon>
        <taxon>Lysobacteraceae</taxon>
        <taxon>Pseudoxanthomonas</taxon>
    </lineage>
</organism>
<reference evidence="2 3" key="1">
    <citation type="submission" date="2020-08" db="EMBL/GenBank/DDBJ databases">
        <title>Streptomycin Non-resistant strain, P. mexicana.</title>
        <authorList>
            <person name="Ganesh-Kumar S."/>
            <person name="Zhe T."/>
            <person name="Yu Z."/>
            <person name="Min Y."/>
        </authorList>
    </citation>
    <scope>NUCLEOTIDE SEQUENCE [LARGE SCALE GENOMIC DNA]</scope>
    <source>
        <strain evidence="2 3">GTZY2</strain>
    </source>
</reference>
<evidence type="ECO:0000313" key="3">
    <source>
        <dbReference type="Proteomes" id="UP000515838"/>
    </source>
</evidence>
<dbReference type="EMBL" id="CP060731">
    <property type="protein sequence ID" value="QNN77001.1"/>
    <property type="molecule type" value="Genomic_DNA"/>
</dbReference>
<dbReference type="Proteomes" id="UP000515838">
    <property type="component" value="Chromosome"/>
</dbReference>
<evidence type="ECO:0000256" key="1">
    <source>
        <dbReference type="SAM" id="Phobius"/>
    </source>
</evidence>
<name>A0A7G9TA76_PSEMX</name>
<accession>A0A7G9TA76</accession>
<proteinExistence type="predicted"/>
<sequence>MRTLLFIVVGLVIVGIAVWSAGAARRRLAAALFTVGWLAAVIWNLRTGMSHGYSLQEELPIQLLIFAVPVAVGWLLAWKAPTR</sequence>
<dbReference type="GeneID" id="81472056"/>
<dbReference type="RefSeq" id="WP_187572703.1">
    <property type="nucleotide sequence ID" value="NZ_CP060731.1"/>
</dbReference>
<evidence type="ECO:0000313" key="2">
    <source>
        <dbReference type="EMBL" id="QNN77001.1"/>
    </source>
</evidence>
<keyword evidence="1" id="KW-0812">Transmembrane</keyword>
<dbReference type="AlphaFoldDB" id="A0A7G9TA76"/>
<feature type="transmembrane region" description="Helical" evidence="1">
    <location>
        <begin position="30"/>
        <end position="47"/>
    </location>
</feature>
<gene>
    <name evidence="2" type="ORF">IAE60_13815</name>
</gene>
<keyword evidence="1" id="KW-1133">Transmembrane helix</keyword>